<organism evidence="2 3">
    <name type="scientific">Lentithecium fluviatile CBS 122367</name>
    <dbReference type="NCBI Taxonomy" id="1168545"/>
    <lineage>
        <taxon>Eukaryota</taxon>
        <taxon>Fungi</taxon>
        <taxon>Dikarya</taxon>
        <taxon>Ascomycota</taxon>
        <taxon>Pezizomycotina</taxon>
        <taxon>Dothideomycetes</taxon>
        <taxon>Pleosporomycetidae</taxon>
        <taxon>Pleosporales</taxon>
        <taxon>Massarineae</taxon>
        <taxon>Lentitheciaceae</taxon>
        <taxon>Lentithecium</taxon>
    </lineage>
</organism>
<dbReference type="AlphaFoldDB" id="A0A6G1IF04"/>
<dbReference type="EMBL" id="MU005630">
    <property type="protein sequence ID" value="KAF2676792.1"/>
    <property type="molecule type" value="Genomic_DNA"/>
</dbReference>
<keyword evidence="3" id="KW-1185">Reference proteome</keyword>
<accession>A0A6G1IF04</accession>
<keyword evidence="1" id="KW-0732">Signal</keyword>
<evidence type="ECO:0000313" key="3">
    <source>
        <dbReference type="Proteomes" id="UP000799291"/>
    </source>
</evidence>
<dbReference type="Proteomes" id="UP000799291">
    <property type="component" value="Unassembled WGS sequence"/>
</dbReference>
<evidence type="ECO:0000256" key="1">
    <source>
        <dbReference type="SAM" id="SignalP"/>
    </source>
</evidence>
<feature type="chain" id="PRO_5026013687" description="Secreted protein" evidence="1">
    <location>
        <begin position="29"/>
        <end position="90"/>
    </location>
</feature>
<gene>
    <name evidence="2" type="ORF">K458DRAFT_424539</name>
</gene>
<reference evidence="2" key="1">
    <citation type="journal article" date="2020" name="Stud. Mycol.">
        <title>101 Dothideomycetes genomes: a test case for predicting lifestyles and emergence of pathogens.</title>
        <authorList>
            <person name="Haridas S."/>
            <person name="Albert R."/>
            <person name="Binder M."/>
            <person name="Bloem J."/>
            <person name="Labutti K."/>
            <person name="Salamov A."/>
            <person name="Andreopoulos B."/>
            <person name="Baker S."/>
            <person name="Barry K."/>
            <person name="Bills G."/>
            <person name="Bluhm B."/>
            <person name="Cannon C."/>
            <person name="Castanera R."/>
            <person name="Culley D."/>
            <person name="Daum C."/>
            <person name="Ezra D."/>
            <person name="Gonzalez J."/>
            <person name="Henrissat B."/>
            <person name="Kuo A."/>
            <person name="Liang C."/>
            <person name="Lipzen A."/>
            <person name="Lutzoni F."/>
            <person name="Magnuson J."/>
            <person name="Mondo S."/>
            <person name="Nolan M."/>
            <person name="Ohm R."/>
            <person name="Pangilinan J."/>
            <person name="Park H.-J."/>
            <person name="Ramirez L."/>
            <person name="Alfaro M."/>
            <person name="Sun H."/>
            <person name="Tritt A."/>
            <person name="Yoshinaga Y."/>
            <person name="Zwiers L.-H."/>
            <person name="Turgeon B."/>
            <person name="Goodwin S."/>
            <person name="Spatafora J."/>
            <person name="Crous P."/>
            <person name="Grigoriev I."/>
        </authorList>
    </citation>
    <scope>NUCLEOTIDE SEQUENCE</scope>
    <source>
        <strain evidence="2">CBS 122367</strain>
    </source>
</reference>
<protein>
    <recommendedName>
        <fullName evidence="4">Secreted protein</fullName>
    </recommendedName>
</protein>
<feature type="signal peptide" evidence="1">
    <location>
        <begin position="1"/>
        <end position="28"/>
    </location>
</feature>
<name>A0A6G1IF04_9PLEO</name>
<evidence type="ECO:0000313" key="2">
    <source>
        <dbReference type="EMBL" id="KAF2676792.1"/>
    </source>
</evidence>
<evidence type="ECO:0008006" key="4">
    <source>
        <dbReference type="Google" id="ProtNLM"/>
    </source>
</evidence>
<sequence>MHFGVLVPVWCLPKMGLFLAADFTTASGLEPQLLGMYIGRGEPFDLFEVPKTSSYVQGATVRPLSLRDTAISVCLQQALFTNHQRLTCCI</sequence>
<proteinExistence type="predicted"/>